<dbReference type="EMBL" id="JBDFQZ010000001">
    <property type="protein sequence ID" value="KAK9756466.1"/>
    <property type="molecule type" value="Genomic_DNA"/>
</dbReference>
<accession>A0AAW1N6T1</accession>
<organism evidence="2 3">
    <name type="scientific">Saponaria officinalis</name>
    <name type="common">Common soapwort</name>
    <name type="synonym">Lychnis saponaria</name>
    <dbReference type="NCBI Taxonomy" id="3572"/>
    <lineage>
        <taxon>Eukaryota</taxon>
        <taxon>Viridiplantae</taxon>
        <taxon>Streptophyta</taxon>
        <taxon>Embryophyta</taxon>
        <taxon>Tracheophyta</taxon>
        <taxon>Spermatophyta</taxon>
        <taxon>Magnoliopsida</taxon>
        <taxon>eudicotyledons</taxon>
        <taxon>Gunneridae</taxon>
        <taxon>Pentapetalae</taxon>
        <taxon>Caryophyllales</taxon>
        <taxon>Caryophyllaceae</taxon>
        <taxon>Caryophylleae</taxon>
        <taxon>Saponaria</taxon>
    </lineage>
</organism>
<keyword evidence="3" id="KW-1185">Reference proteome</keyword>
<dbReference type="InterPro" id="IPR036691">
    <property type="entry name" value="Endo/exonu/phosph_ase_sf"/>
</dbReference>
<gene>
    <name evidence="2" type="ORF">RND81_01G099800</name>
</gene>
<sequence length="342" mass="39182">MNLLSYNCQGLGNDPAVVKLKKLLRREDAEVVVLQETKLSGREMEAVTGRLDGYEGLYGDSIGKKAGVAILWRSDLSVALVSSSAHHIDVEIEGLFSCNKWRLTGFYGWADNERKHLSWELLREIRGFSNLPWMVIGDFNQILFEGEKKGGAPRAQSEMNDFRKTMDDCNPTDLGYIGNPFTWWNKRGEPDDIVERLDRAIVSPEWVELFPSFMLHHLARDSSDHIPIKVMRQHNGTRGKKRQYKFEDMWTSSETCEGVIRDAWGNDGSTVMGLTVISKIEKCARDLMAWSRTEFGDIGRRLCEARKRMMFLDKCNPTAEMVQERRRLCAEVDSLVAQEETY</sequence>
<protein>
    <recommendedName>
        <fullName evidence="1">Endonuclease/exonuclease/phosphatase domain-containing protein</fullName>
    </recommendedName>
</protein>
<dbReference type="Proteomes" id="UP001443914">
    <property type="component" value="Unassembled WGS sequence"/>
</dbReference>
<dbReference type="GO" id="GO:0003824">
    <property type="term" value="F:catalytic activity"/>
    <property type="evidence" value="ECO:0007669"/>
    <property type="project" value="InterPro"/>
</dbReference>
<dbReference type="Pfam" id="PF03372">
    <property type="entry name" value="Exo_endo_phos"/>
    <property type="match status" value="1"/>
</dbReference>
<dbReference type="PANTHER" id="PTHR33710">
    <property type="entry name" value="BNAC02G09200D PROTEIN"/>
    <property type="match status" value="1"/>
</dbReference>
<reference evidence="2" key="1">
    <citation type="submission" date="2024-03" db="EMBL/GenBank/DDBJ databases">
        <title>WGS assembly of Saponaria officinalis var. Norfolk2.</title>
        <authorList>
            <person name="Jenkins J."/>
            <person name="Shu S."/>
            <person name="Grimwood J."/>
            <person name="Barry K."/>
            <person name="Goodstein D."/>
            <person name="Schmutz J."/>
            <person name="Leebens-Mack J."/>
            <person name="Osbourn A."/>
        </authorList>
    </citation>
    <scope>NUCLEOTIDE SEQUENCE [LARGE SCALE GENOMIC DNA]</scope>
    <source>
        <strain evidence="2">JIC</strain>
    </source>
</reference>
<dbReference type="Gene3D" id="3.60.10.10">
    <property type="entry name" value="Endonuclease/exonuclease/phosphatase"/>
    <property type="match status" value="1"/>
</dbReference>
<dbReference type="AlphaFoldDB" id="A0AAW1N6T1"/>
<dbReference type="PANTHER" id="PTHR33710:SF86">
    <property type="entry name" value="VIRAL MOVEMENT PROTEIN"/>
    <property type="match status" value="1"/>
</dbReference>
<proteinExistence type="predicted"/>
<feature type="domain" description="Endonuclease/exonuclease/phosphatase" evidence="1">
    <location>
        <begin position="4"/>
        <end position="225"/>
    </location>
</feature>
<dbReference type="SUPFAM" id="SSF56219">
    <property type="entry name" value="DNase I-like"/>
    <property type="match status" value="1"/>
</dbReference>
<evidence type="ECO:0000313" key="3">
    <source>
        <dbReference type="Proteomes" id="UP001443914"/>
    </source>
</evidence>
<evidence type="ECO:0000259" key="1">
    <source>
        <dbReference type="Pfam" id="PF03372"/>
    </source>
</evidence>
<dbReference type="InterPro" id="IPR005135">
    <property type="entry name" value="Endo/exonuclease/phosphatase"/>
</dbReference>
<name>A0AAW1N6T1_SAPOF</name>
<comment type="caution">
    <text evidence="2">The sequence shown here is derived from an EMBL/GenBank/DDBJ whole genome shotgun (WGS) entry which is preliminary data.</text>
</comment>
<evidence type="ECO:0000313" key="2">
    <source>
        <dbReference type="EMBL" id="KAK9756466.1"/>
    </source>
</evidence>